<dbReference type="Gene3D" id="1.10.530.10">
    <property type="match status" value="1"/>
</dbReference>
<dbReference type="RefSeq" id="WP_150696227.1">
    <property type="nucleotide sequence ID" value="NZ_CABPRZ010000004.1"/>
</dbReference>
<protein>
    <submittedName>
        <fullName evidence="2">Uncharacterized protein</fullName>
    </submittedName>
</protein>
<name>A0A5E4TBR1_9BURK</name>
<feature type="region of interest" description="Disordered" evidence="1">
    <location>
        <begin position="800"/>
        <end position="823"/>
    </location>
</feature>
<dbReference type="InterPro" id="IPR023346">
    <property type="entry name" value="Lysozyme-like_dom_sf"/>
</dbReference>
<evidence type="ECO:0000256" key="1">
    <source>
        <dbReference type="SAM" id="MobiDB-lite"/>
    </source>
</evidence>
<sequence>MIISPPFLPEVATDPKALDPLMDAVDKFATYYGVYPIAADRRWHCGLHLNPRDQAMPVRAIADGEVVAYRVCKKAISDGTKNPNGTDQLNSNLGFVLLKHTTETGENRTLTYFSLYMHLLDMEGTNQLPGRVPAAGSAPHVLPDWLRNDTEGAVSGEGKKVYRKDVLGYMGKCQGHFGVHFEIFMLPDDYKAYFGATQLDVAQPSTPAGTDYWGHTYYVIPKEQIFSPQPPGVDGENQLKGIEFTPLQGGQNDETLYVETYFHKGCKFTKVWQVAPDGKRVYLTDAPEVEPEYEYKMYDRANKLYPACPSDGYELLRFGRILSSPATLPPVERSPTSPHQPNPRSTWVAVTFEPGKQGYIDLSNHAIEKLSDADFPSFSHWRTISEGAGPFNSDGLCDIEQLKTMLGDANASPIALDESLDEWAAKNKKVSAYLNDPDRRHVREQLRGFVCEAPTEWDTSNVEARYKKLLEPGEYFEGKEAAYKKFTDFAKRFCFWGKTGLPDGKLWFFHPLQFIRHFRKCGWLSASEFDQLLPTEVLREAGRHKLYYESVFESKERTKISQDHRPHLNVALRKHCITTPVRMAAFFGNALQETTWLSTLHENNADAWYWPWDGRGFLQLTHPGNYISYWDYRARNSQIPQKVRDSLSNAHGKANKERSEAKKYLNDVANGVTPEMLLWRDQLAGKRGDPAPEDPISPADSAGFYWSKMQMGRYADQVKPLERRVAHPTRPPDKKNPNLPNPPRSKVYYHSMSFRDASAAVNLPAAVGDPKRYFNGYIARCIAHAQVLAVVGEPVFPDASGAHTLHFPEGRTPRREKPKKAKS</sequence>
<keyword evidence="3" id="KW-1185">Reference proteome</keyword>
<feature type="compositionally biased region" description="Basic and acidic residues" evidence="1">
    <location>
        <begin position="806"/>
        <end position="815"/>
    </location>
</feature>
<feature type="compositionally biased region" description="Basic and acidic residues" evidence="1">
    <location>
        <begin position="726"/>
        <end position="736"/>
    </location>
</feature>
<evidence type="ECO:0000313" key="3">
    <source>
        <dbReference type="Proteomes" id="UP000414233"/>
    </source>
</evidence>
<proteinExistence type="predicted"/>
<gene>
    <name evidence="2" type="ORF">PTE30175_01287</name>
</gene>
<dbReference type="OrthoDB" id="1242806at2"/>
<dbReference type="Proteomes" id="UP000414233">
    <property type="component" value="Unassembled WGS sequence"/>
</dbReference>
<dbReference type="SUPFAM" id="SSF53955">
    <property type="entry name" value="Lysozyme-like"/>
    <property type="match status" value="1"/>
</dbReference>
<evidence type="ECO:0000313" key="2">
    <source>
        <dbReference type="EMBL" id="VVD85616.1"/>
    </source>
</evidence>
<dbReference type="Gene3D" id="2.70.70.10">
    <property type="entry name" value="Glucose Permease (Domain IIA)"/>
    <property type="match status" value="1"/>
</dbReference>
<reference evidence="2 3" key="1">
    <citation type="submission" date="2019-08" db="EMBL/GenBank/DDBJ databases">
        <authorList>
            <person name="Peeters C."/>
        </authorList>
    </citation>
    <scope>NUCLEOTIDE SEQUENCE [LARGE SCALE GENOMIC DNA]</scope>
    <source>
        <strain evidence="2 3">LMG 30175</strain>
    </source>
</reference>
<organism evidence="2 3">
    <name type="scientific">Pandoraea terrae</name>
    <dbReference type="NCBI Taxonomy" id="1537710"/>
    <lineage>
        <taxon>Bacteria</taxon>
        <taxon>Pseudomonadati</taxon>
        <taxon>Pseudomonadota</taxon>
        <taxon>Betaproteobacteria</taxon>
        <taxon>Burkholderiales</taxon>
        <taxon>Burkholderiaceae</taxon>
        <taxon>Pandoraea</taxon>
    </lineage>
</organism>
<feature type="region of interest" description="Disordered" evidence="1">
    <location>
        <begin position="726"/>
        <end position="747"/>
    </location>
</feature>
<dbReference type="InterPro" id="IPR011055">
    <property type="entry name" value="Dup_hybrid_motif"/>
</dbReference>
<accession>A0A5E4TBR1</accession>
<dbReference type="AlphaFoldDB" id="A0A5E4TBR1"/>
<dbReference type="EMBL" id="CABPRZ010000004">
    <property type="protein sequence ID" value="VVD85616.1"/>
    <property type="molecule type" value="Genomic_DNA"/>
</dbReference>